<name>A0A6A5U1X1_9PLEO</name>
<dbReference type="OrthoDB" id="5413827at2759"/>
<dbReference type="PANTHER" id="PTHR42085">
    <property type="entry name" value="F-BOX DOMAIN-CONTAINING PROTEIN"/>
    <property type="match status" value="1"/>
</dbReference>
<sequence length="240" mass="27841">MDATCLHRPPAYSPLFSLPVGLRLLIYELVFSSEPLSFSDHAPSLCKSSTNLEPLLTCRHLYREARLIAFACTTHSLNWTRASSCLRKLRTLDPAQHTHIRHVAINTTASGLYGKLLPLRQHLDHVYAPFLSLESLTIILDVPEYESLRDKARRVQEQNMVVDSVWYFKNVERAIVMNLMHRDELRGRPGMHGEWTCMEDEPPAVAVVEDELIEETRWQFELTTFYDYGWKPWFARKAIE</sequence>
<proteinExistence type="predicted"/>
<dbReference type="AlphaFoldDB" id="A0A6A5U1X1"/>
<dbReference type="PANTHER" id="PTHR42085:SF1">
    <property type="entry name" value="F-BOX DOMAIN-CONTAINING PROTEIN"/>
    <property type="match status" value="1"/>
</dbReference>
<gene>
    <name evidence="1" type="ORF">CC80DRAFT_591811</name>
</gene>
<evidence type="ECO:0000313" key="1">
    <source>
        <dbReference type="EMBL" id="KAF1958931.1"/>
    </source>
</evidence>
<dbReference type="EMBL" id="ML976986">
    <property type="protein sequence ID" value="KAF1958931.1"/>
    <property type="molecule type" value="Genomic_DNA"/>
</dbReference>
<keyword evidence="2" id="KW-1185">Reference proteome</keyword>
<organism evidence="1 2">
    <name type="scientific">Byssothecium circinans</name>
    <dbReference type="NCBI Taxonomy" id="147558"/>
    <lineage>
        <taxon>Eukaryota</taxon>
        <taxon>Fungi</taxon>
        <taxon>Dikarya</taxon>
        <taxon>Ascomycota</taxon>
        <taxon>Pezizomycotina</taxon>
        <taxon>Dothideomycetes</taxon>
        <taxon>Pleosporomycetidae</taxon>
        <taxon>Pleosporales</taxon>
        <taxon>Massarineae</taxon>
        <taxon>Massarinaceae</taxon>
        <taxon>Byssothecium</taxon>
    </lineage>
</organism>
<dbReference type="Proteomes" id="UP000800035">
    <property type="component" value="Unassembled WGS sequence"/>
</dbReference>
<evidence type="ECO:0000313" key="2">
    <source>
        <dbReference type="Proteomes" id="UP000800035"/>
    </source>
</evidence>
<protein>
    <submittedName>
        <fullName evidence="1">Uncharacterized protein</fullName>
    </submittedName>
</protein>
<accession>A0A6A5U1X1</accession>
<reference evidence="1" key="1">
    <citation type="journal article" date="2020" name="Stud. Mycol.">
        <title>101 Dothideomycetes genomes: a test case for predicting lifestyles and emergence of pathogens.</title>
        <authorList>
            <person name="Haridas S."/>
            <person name="Albert R."/>
            <person name="Binder M."/>
            <person name="Bloem J."/>
            <person name="Labutti K."/>
            <person name="Salamov A."/>
            <person name="Andreopoulos B."/>
            <person name="Baker S."/>
            <person name="Barry K."/>
            <person name="Bills G."/>
            <person name="Bluhm B."/>
            <person name="Cannon C."/>
            <person name="Castanera R."/>
            <person name="Culley D."/>
            <person name="Daum C."/>
            <person name="Ezra D."/>
            <person name="Gonzalez J."/>
            <person name="Henrissat B."/>
            <person name="Kuo A."/>
            <person name="Liang C."/>
            <person name="Lipzen A."/>
            <person name="Lutzoni F."/>
            <person name="Magnuson J."/>
            <person name="Mondo S."/>
            <person name="Nolan M."/>
            <person name="Ohm R."/>
            <person name="Pangilinan J."/>
            <person name="Park H.-J."/>
            <person name="Ramirez L."/>
            <person name="Alfaro M."/>
            <person name="Sun H."/>
            <person name="Tritt A."/>
            <person name="Yoshinaga Y."/>
            <person name="Zwiers L.-H."/>
            <person name="Turgeon B."/>
            <person name="Goodwin S."/>
            <person name="Spatafora J."/>
            <person name="Crous P."/>
            <person name="Grigoriev I."/>
        </authorList>
    </citation>
    <scope>NUCLEOTIDE SEQUENCE</scope>
    <source>
        <strain evidence="1">CBS 675.92</strain>
    </source>
</reference>
<dbReference type="InterPro" id="IPR038883">
    <property type="entry name" value="AN11006-like"/>
</dbReference>